<evidence type="ECO:0000256" key="3">
    <source>
        <dbReference type="ARBA" id="ARBA00022801"/>
    </source>
</evidence>
<dbReference type="SUPFAM" id="SSF88723">
    <property type="entry name" value="PIN domain-like"/>
    <property type="match status" value="1"/>
</dbReference>
<evidence type="ECO:0000313" key="6">
    <source>
        <dbReference type="EMBL" id="KOS12316.1"/>
    </source>
</evidence>
<dbReference type="Pfam" id="PF01850">
    <property type="entry name" value="PIN"/>
    <property type="match status" value="1"/>
</dbReference>
<keyword evidence="4" id="KW-0460">Magnesium</keyword>
<keyword evidence="7" id="KW-1185">Reference proteome</keyword>
<comment type="caution">
    <text evidence="6">The sequence shown here is derived from an EMBL/GenBank/DDBJ whole genome shotgun (WGS) entry which is preliminary data.</text>
</comment>
<keyword evidence="3" id="KW-0378">Hydrolase</keyword>
<dbReference type="InterPro" id="IPR044153">
    <property type="entry name" value="PIN_Pae0151-like"/>
</dbReference>
<organism evidence="6 7">
    <name type="scientific">Microbacterium aurantiacum</name>
    <dbReference type="NCBI Taxonomy" id="162393"/>
    <lineage>
        <taxon>Bacteria</taxon>
        <taxon>Bacillati</taxon>
        <taxon>Actinomycetota</taxon>
        <taxon>Actinomycetes</taxon>
        <taxon>Micrococcales</taxon>
        <taxon>Microbacteriaceae</taxon>
        <taxon>Microbacterium</taxon>
    </lineage>
</organism>
<dbReference type="Proteomes" id="UP000037737">
    <property type="component" value="Unassembled WGS sequence"/>
</dbReference>
<dbReference type="InterPro" id="IPR051619">
    <property type="entry name" value="TypeII_TA_RNase_PINc/VapC"/>
</dbReference>
<proteinExistence type="predicted"/>
<dbReference type="InterPro" id="IPR002716">
    <property type="entry name" value="PIN_dom"/>
</dbReference>
<dbReference type="EMBL" id="LAVO01000001">
    <property type="protein sequence ID" value="KOS12316.1"/>
    <property type="molecule type" value="Genomic_DNA"/>
</dbReference>
<dbReference type="PATRIC" id="fig|84292.3.peg.39"/>
<name>A0A0M8MH28_9MICO</name>
<feature type="domain" description="PIN" evidence="5">
    <location>
        <begin position="9"/>
        <end position="113"/>
    </location>
</feature>
<evidence type="ECO:0000256" key="2">
    <source>
        <dbReference type="ARBA" id="ARBA00022723"/>
    </source>
</evidence>
<dbReference type="AlphaFoldDB" id="A0A0M8MH28"/>
<reference evidence="6" key="1">
    <citation type="submission" date="2015-04" db="EMBL/GenBank/DDBJ databases">
        <title>Complete genome sequence of Microbacterium chocolatum SIT 101, a bacterium enantioselectively hydrolyzing mesomeric diesters.</title>
        <authorList>
            <person name="Li X."/>
            <person name="Xu Y."/>
        </authorList>
    </citation>
    <scope>NUCLEOTIDE SEQUENCE [LARGE SCALE GENOMIC DNA]</scope>
    <source>
        <strain evidence="6">SIT 101</strain>
    </source>
</reference>
<dbReference type="Gene3D" id="3.40.50.1010">
    <property type="entry name" value="5'-nuclease"/>
    <property type="match status" value="1"/>
</dbReference>
<keyword evidence="1" id="KW-0540">Nuclease</keyword>
<dbReference type="GO" id="GO:0016787">
    <property type="term" value="F:hydrolase activity"/>
    <property type="evidence" value="ECO:0007669"/>
    <property type="project" value="UniProtKB-KW"/>
</dbReference>
<dbReference type="CDD" id="cd09873">
    <property type="entry name" value="PIN_Pae0151-like"/>
    <property type="match status" value="1"/>
</dbReference>
<dbReference type="PANTHER" id="PTHR35901">
    <property type="entry name" value="RIBONUCLEASE VAPC3"/>
    <property type="match status" value="1"/>
</dbReference>
<dbReference type="KEGG" id="mcw:A8L33_06110"/>
<dbReference type="GO" id="GO:0004518">
    <property type="term" value="F:nuclease activity"/>
    <property type="evidence" value="ECO:0007669"/>
    <property type="project" value="UniProtKB-KW"/>
</dbReference>
<evidence type="ECO:0000256" key="4">
    <source>
        <dbReference type="ARBA" id="ARBA00022842"/>
    </source>
</evidence>
<keyword evidence="2" id="KW-0479">Metal-binding</keyword>
<dbReference type="GO" id="GO:0046872">
    <property type="term" value="F:metal ion binding"/>
    <property type="evidence" value="ECO:0007669"/>
    <property type="project" value="UniProtKB-KW"/>
</dbReference>
<accession>A0A0M8MH28</accession>
<gene>
    <name evidence="6" type="ORF">XI38_00175</name>
</gene>
<dbReference type="InterPro" id="IPR029060">
    <property type="entry name" value="PIN-like_dom_sf"/>
</dbReference>
<evidence type="ECO:0000313" key="7">
    <source>
        <dbReference type="Proteomes" id="UP000037737"/>
    </source>
</evidence>
<dbReference type="PANTHER" id="PTHR35901:SF1">
    <property type="entry name" value="EXONUCLEASE VAPC9"/>
    <property type="match status" value="1"/>
</dbReference>
<evidence type="ECO:0000259" key="5">
    <source>
        <dbReference type="Pfam" id="PF01850"/>
    </source>
</evidence>
<evidence type="ECO:0000256" key="1">
    <source>
        <dbReference type="ARBA" id="ARBA00022722"/>
    </source>
</evidence>
<sequence length="122" mass="12868">MAEALDPSSPRNLRALDALADDVVWIVPAHFLVEVASALRGRRLAGAITTEQFIHAVAALRAADVDEHSVAPLLARIAELALNATAYDAAYVALAERVGADLITMDAKLARIPGATCTVRVL</sequence>
<protein>
    <recommendedName>
        <fullName evidence="5">PIN domain-containing protein</fullName>
    </recommendedName>
</protein>